<accession>A0ABV6KUS0</accession>
<comment type="caution">
    <text evidence="1">The sequence shown here is derived from an EMBL/GenBank/DDBJ whole genome shotgun (WGS) entry which is preliminary data.</text>
</comment>
<evidence type="ECO:0000313" key="2">
    <source>
        <dbReference type="Proteomes" id="UP001589738"/>
    </source>
</evidence>
<keyword evidence="2" id="KW-1185">Reference proteome</keyword>
<protein>
    <submittedName>
        <fullName evidence="1">Uncharacterized protein</fullName>
    </submittedName>
</protein>
<dbReference type="RefSeq" id="WP_160547821.1">
    <property type="nucleotide sequence ID" value="NZ_JBHLUU010000030.1"/>
</dbReference>
<dbReference type="Proteomes" id="UP001589738">
    <property type="component" value="Unassembled WGS sequence"/>
</dbReference>
<reference evidence="1 2" key="1">
    <citation type="submission" date="2024-09" db="EMBL/GenBank/DDBJ databases">
        <authorList>
            <person name="Sun Q."/>
            <person name="Mori K."/>
        </authorList>
    </citation>
    <scope>NUCLEOTIDE SEQUENCE [LARGE SCALE GENOMIC DNA]</scope>
    <source>
        <strain evidence="1 2">CGMCC 1.9126</strain>
    </source>
</reference>
<dbReference type="EMBL" id="JBHLUU010000030">
    <property type="protein sequence ID" value="MFC0475633.1"/>
    <property type="molecule type" value="Genomic_DNA"/>
</dbReference>
<proteinExistence type="predicted"/>
<evidence type="ECO:0000313" key="1">
    <source>
        <dbReference type="EMBL" id="MFC0475633.1"/>
    </source>
</evidence>
<gene>
    <name evidence="1" type="ORF">ACFFHF_10290</name>
</gene>
<organism evidence="1 2">
    <name type="scientific">Robertmurraya beringensis</name>
    <dbReference type="NCBI Taxonomy" id="641660"/>
    <lineage>
        <taxon>Bacteria</taxon>
        <taxon>Bacillati</taxon>
        <taxon>Bacillota</taxon>
        <taxon>Bacilli</taxon>
        <taxon>Bacillales</taxon>
        <taxon>Bacillaceae</taxon>
        <taxon>Robertmurraya</taxon>
    </lineage>
</organism>
<sequence>MGIPKLEDFVKEINRLKVDARECGESSIEICSGTLHKMMGDHKGKNARMFSCCKAMYKSMKPGDEVIQLPKPKSGNTETKGYGSRLIIRYYL</sequence>
<name>A0ABV6KUS0_9BACI</name>